<proteinExistence type="predicted"/>
<comment type="caution">
    <text evidence="1">The sequence shown here is derived from an EMBL/GenBank/DDBJ whole genome shotgun (WGS) entry which is preliminary data.</text>
</comment>
<sequence>MIDFNAAVAQRHRNAYWKHTASTHHAPPVRPVAYRSSGQMPVFSERAMGQPYPDQSYKVSLTGKSSAFHEECKSREAIVPIPGYDFDPARIPPQAIGLDDRRLANDPQLQYQMLIHDISAMFYDSNSCTNTNRYKREFSQSIIFLAFYLIEVDDPLVSSIADLDSSNLIDRLRMGLQDQCRSICPNLNVVMAIRMLLISIGAQRSDAEIFISEGQELNFPKMIYILLGGSKPERLSTEINHPVFLQVLSSTRAFRDYFLDQSYIDRYAQKWGASLWLSLTIVPSNWVSGLSQMELLDLETLWSDSYGMGGCTMRGDNFERIFAIWAYLSSEKCRSQAFERIRNQWPGIFTRANQDLMETSSTTQMVLDLMAMESIVRLFPEAERIAYQKGLTRDLNMIVKRNATGKQSFVVQHFLVSMGNILGESPLVQFIDKILYSRTVLAVPDPIGTHYISQRMTGITHLHAMRASIFAARSRAGRLKRSCG</sequence>
<name>A0A366QY64_9HYPO</name>
<dbReference type="GeneID" id="41999439"/>
<organism evidence="1 2">
    <name type="scientific">Fusarium coffeatum</name>
    <dbReference type="NCBI Taxonomy" id="231269"/>
    <lineage>
        <taxon>Eukaryota</taxon>
        <taxon>Fungi</taxon>
        <taxon>Dikarya</taxon>
        <taxon>Ascomycota</taxon>
        <taxon>Pezizomycotina</taxon>
        <taxon>Sordariomycetes</taxon>
        <taxon>Hypocreomycetidae</taxon>
        <taxon>Hypocreales</taxon>
        <taxon>Nectriaceae</taxon>
        <taxon>Fusarium</taxon>
        <taxon>Fusarium incarnatum-equiseti species complex</taxon>
    </lineage>
</organism>
<dbReference type="RefSeq" id="XP_031011799.1">
    <property type="nucleotide sequence ID" value="XM_031164143.1"/>
</dbReference>
<accession>A0A366QY64</accession>
<evidence type="ECO:0000313" key="2">
    <source>
        <dbReference type="Proteomes" id="UP000253153"/>
    </source>
</evidence>
<evidence type="ECO:0000313" key="1">
    <source>
        <dbReference type="EMBL" id="RBR09158.1"/>
    </source>
</evidence>
<dbReference type="AlphaFoldDB" id="A0A366QY64"/>
<reference evidence="1 2" key="1">
    <citation type="submission" date="2018-06" db="EMBL/GenBank/DDBJ databases">
        <title>Fusarium incarnatum-equiseti species complex species 28.</title>
        <authorList>
            <person name="Gardiner D.M."/>
        </authorList>
    </citation>
    <scope>NUCLEOTIDE SEQUENCE [LARGE SCALE GENOMIC DNA]</scope>
    <source>
        <strain evidence="1 2">FIESC_28</strain>
    </source>
</reference>
<protein>
    <submittedName>
        <fullName evidence="1">Uncharacterized protein</fullName>
    </submittedName>
</protein>
<dbReference type="OrthoDB" id="5071997at2759"/>
<keyword evidence="2" id="KW-1185">Reference proteome</keyword>
<dbReference type="EMBL" id="QKXC01000269">
    <property type="protein sequence ID" value="RBR09158.1"/>
    <property type="molecule type" value="Genomic_DNA"/>
</dbReference>
<gene>
    <name evidence="1" type="ORF">FIESC28_10008</name>
</gene>
<dbReference type="Proteomes" id="UP000253153">
    <property type="component" value="Unassembled WGS sequence"/>
</dbReference>